<dbReference type="VEuPathDB" id="MicrosporidiaDB:AEWQ_071680"/>
<dbReference type="InterPro" id="IPR035420">
    <property type="entry name" value="Spt6_SH2"/>
</dbReference>
<dbReference type="VEuPathDB" id="MicrosporidiaDB:AEWR_071670"/>
<dbReference type="PANTHER" id="PTHR10145:SF6">
    <property type="entry name" value="TRANSCRIPTION ELONGATION FACTOR SPT6"/>
    <property type="match status" value="1"/>
</dbReference>
<dbReference type="GO" id="GO:0008023">
    <property type="term" value="C:transcription elongation factor complex"/>
    <property type="evidence" value="ECO:0007669"/>
    <property type="project" value="TreeGrafter"/>
</dbReference>
<name>M1K9G8_ENCCN</name>
<dbReference type="CDD" id="cd09918">
    <property type="entry name" value="SH2_Nterm_SPT6_like"/>
    <property type="match status" value="1"/>
</dbReference>
<dbReference type="VEuPathDB" id="MicrosporidiaDB:AEWD_071680"/>
<dbReference type="PANTHER" id="PTHR10145">
    <property type="entry name" value="TRANSCRIPTION ELONGATION FACTOR SPT6"/>
    <property type="match status" value="1"/>
</dbReference>
<reference evidence="2" key="1">
    <citation type="journal article" date="2013" name="Eukaryot. Cell">
        <title>Extremely Reduced Levels of Heterozygosity in the Vertebrate Pathogen Encephalitozoon cuniculi.</title>
        <authorList>
            <person name="Selman M."/>
            <person name="Sak B."/>
            <person name="Kvac M."/>
            <person name="Farinelli L."/>
            <person name="Weiss L.M."/>
            <person name="Corradi N."/>
        </authorList>
    </citation>
    <scope>NUCLEOTIDE SEQUENCE</scope>
</reference>
<dbReference type="VEuPathDB" id="MicrosporidiaDB:ECU07_1690"/>
<dbReference type="EMBL" id="KC513610">
    <property type="protein sequence ID" value="AGE95785.1"/>
    <property type="molecule type" value="Genomic_DNA"/>
</dbReference>
<dbReference type="GO" id="GO:0042393">
    <property type="term" value="F:histone binding"/>
    <property type="evidence" value="ECO:0007669"/>
    <property type="project" value="TreeGrafter"/>
</dbReference>
<dbReference type="InterPro" id="IPR035019">
    <property type="entry name" value="Spt6_SH2_N"/>
</dbReference>
<dbReference type="GO" id="GO:0031491">
    <property type="term" value="F:nucleosome binding"/>
    <property type="evidence" value="ECO:0007669"/>
    <property type="project" value="TreeGrafter"/>
</dbReference>
<accession>M1K9G8</accession>
<evidence type="ECO:0000259" key="1">
    <source>
        <dbReference type="Pfam" id="PF14633"/>
    </source>
</evidence>
<dbReference type="Gene3D" id="3.30.505.10">
    <property type="entry name" value="SH2 domain"/>
    <property type="match status" value="2"/>
</dbReference>
<dbReference type="InterPro" id="IPR042066">
    <property type="entry name" value="Spt6_death-like"/>
</dbReference>
<dbReference type="Pfam" id="PF14633">
    <property type="entry name" value="SH2_2"/>
    <property type="match status" value="1"/>
</dbReference>
<protein>
    <submittedName>
        <fullName evidence="2">Chromatin structure modulator</fullName>
    </submittedName>
</protein>
<dbReference type="VEuPathDB" id="MicrosporidiaDB:M970_071670"/>
<dbReference type="InterPro" id="IPR017072">
    <property type="entry name" value="TF_Spt6"/>
</dbReference>
<proteinExistence type="predicted"/>
<dbReference type="GO" id="GO:0140673">
    <property type="term" value="P:transcription elongation-coupled chromatin remodeling"/>
    <property type="evidence" value="ECO:0007669"/>
    <property type="project" value="InterPro"/>
</dbReference>
<dbReference type="InterPro" id="IPR036860">
    <property type="entry name" value="SH2_dom_sf"/>
</dbReference>
<dbReference type="AlphaFoldDB" id="M1K9G8"/>
<evidence type="ECO:0000313" key="2">
    <source>
        <dbReference type="EMBL" id="AGE95785.1"/>
    </source>
</evidence>
<gene>
    <name evidence="2" type="ORF">ECU07_1690</name>
</gene>
<sequence>MGDSSSEEVINISRREHQVARKRVLEDLFEEDEREISEESISSIDYGDRDSLFFEIFGTGEEYRYVLESDPYEVAEEAGRCDEPTPESKTVDLDKVYEYAANNMRTRTESLKKIIELVGRGYTIHFALLHSGIEDVGIEEGYEVVDIFDEYREFVDLKEKMRRRYGNDKLLQDIEGIQGLKWYSAYKKHLDKDLSLPDELLSAEDFCENIKAKKKIHEPRNSSFLSDFANEDELIQRISLHPVFRSALYTVFRNHGIRSEKNGLDVRDDVMKRDLVDFYLSDISSEDPWNRYRERIIRSSAEKAAKEAIVPLVLKETDLREMKRRVFVEAVDRIVNGSIGIKGDGTHVCGVTREKKYLKAVTVNFEGDLVDYITVKEEEKDELLRFIEKFDPCCVAVSGSTTSIRYLMKDLSPWNPVYVESRLAHTKAEDTYSFCCNIARIIQCPEIEYSDMLEKGIVYIQQQILPRNVMVETIRKGILTAISIVGVDVNYLLNNRRKEGLLSLIPTSSSLKSSLSDLRCVMKLEDLKDLCESEVEYDNLVTYIRVHPRVLSRVSGSEVLDATPVHPKNYDVARKLCTDLCNEEGVDEKNLDSIKKALSNAKELLKTSRPKILECGDPLTIDVYKTLVDGDRPIYSGLPDHLVFKELTGCDESLIGKVVEGRISKCGNTYYLLDSNATPAAIYIRKNRGQQELFLNQLVTVRIEYMNDFLLSYTASIAVSEQKKPNHSRFMTHPLFKDLNSEQSEEYLKDHSSPILLRRSRKDCSPVVVLKVSDGIYIHMKIQEAEKYYYKGNSYDDLDEFISRVAKKMLTNFKNIKNHKYYFENEEKLLDYLNQGGSYIRYGFCLSRKYPGKLCMLYRDGRNHKEYITVDEHLVYEGRNFASLDEFVRYRKSL</sequence>
<feature type="domain" description="Spt6 SH2" evidence="1">
    <location>
        <begin position="720"/>
        <end position="892"/>
    </location>
</feature>
<dbReference type="Gene3D" id="1.10.10.2740">
    <property type="entry name" value="Spt6, Death-like domain"/>
    <property type="match status" value="1"/>
</dbReference>
<dbReference type="GO" id="GO:0034728">
    <property type="term" value="P:nucleosome organization"/>
    <property type="evidence" value="ECO:0007669"/>
    <property type="project" value="TreeGrafter"/>
</dbReference>
<organism evidence="2">
    <name type="scientific">Encephalitozoon cuniculi</name>
    <name type="common">Microsporidian parasite</name>
    <dbReference type="NCBI Taxonomy" id="6035"/>
    <lineage>
        <taxon>Eukaryota</taxon>
        <taxon>Fungi</taxon>
        <taxon>Fungi incertae sedis</taxon>
        <taxon>Microsporidia</taxon>
        <taxon>Unikaryonidae</taxon>
        <taxon>Encephalitozoon</taxon>
    </lineage>
</organism>